<dbReference type="Pfam" id="PF22936">
    <property type="entry name" value="Pol_BBD"/>
    <property type="match status" value="1"/>
</dbReference>
<evidence type="ECO:0000256" key="4">
    <source>
        <dbReference type="ARBA" id="ARBA00022670"/>
    </source>
</evidence>
<evidence type="ECO:0000256" key="10">
    <source>
        <dbReference type="ARBA" id="ARBA00022759"/>
    </source>
</evidence>
<keyword evidence="3" id="KW-1188">Viral release from host cell</keyword>
<comment type="function">
    <text evidence="1">The aspartyl protease (PR) mediates the proteolytic cleavages of the Gag and Gag-Pol polyproteins after assembly of the VLP.</text>
</comment>
<evidence type="ECO:0000256" key="1">
    <source>
        <dbReference type="ARBA" id="ARBA00002180"/>
    </source>
</evidence>
<evidence type="ECO:0000256" key="8">
    <source>
        <dbReference type="ARBA" id="ARBA00022741"/>
    </source>
</evidence>
<keyword evidence="8" id="KW-0547">Nucleotide-binding</keyword>
<evidence type="ECO:0000256" key="11">
    <source>
        <dbReference type="ARBA" id="ARBA00022801"/>
    </source>
</evidence>
<feature type="domain" description="Integrase catalytic" evidence="24">
    <location>
        <begin position="297"/>
        <end position="461"/>
    </location>
</feature>
<comment type="catalytic activity">
    <reaction evidence="21">
        <text>DNA(n) + a 2'-deoxyribonucleoside 5'-triphosphate = DNA(n+1) + diphosphate</text>
        <dbReference type="Rhea" id="RHEA:22508"/>
        <dbReference type="Rhea" id="RHEA-COMP:17339"/>
        <dbReference type="Rhea" id="RHEA-COMP:17340"/>
        <dbReference type="ChEBI" id="CHEBI:33019"/>
        <dbReference type="ChEBI" id="CHEBI:61560"/>
        <dbReference type="ChEBI" id="CHEBI:173112"/>
        <dbReference type="EC" id="2.7.7.49"/>
    </reaction>
</comment>
<evidence type="ECO:0000256" key="21">
    <source>
        <dbReference type="ARBA" id="ARBA00048173"/>
    </source>
</evidence>
<keyword evidence="20" id="KW-0511">Multifunctional enzyme</keyword>
<keyword evidence="19" id="KW-0233">DNA recombination</keyword>
<keyword evidence="5" id="KW-0548">Nucleotidyltransferase</keyword>
<evidence type="ECO:0000259" key="24">
    <source>
        <dbReference type="PROSITE" id="PS50994"/>
    </source>
</evidence>
<dbReference type="InterPro" id="IPR012337">
    <property type="entry name" value="RNaseH-like_sf"/>
</dbReference>
<keyword evidence="18" id="KW-0917">Virion maturation</keyword>
<keyword evidence="10" id="KW-0255">Endonuclease</keyword>
<keyword evidence="12" id="KW-0067">ATP-binding</keyword>
<evidence type="ECO:0000256" key="16">
    <source>
        <dbReference type="ARBA" id="ARBA00022918"/>
    </source>
</evidence>
<feature type="region of interest" description="Disordered" evidence="23">
    <location>
        <begin position="645"/>
        <end position="681"/>
    </location>
</feature>
<evidence type="ECO:0000313" key="25">
    <source>
        <dbReference type="EMBL" id="KAE8241699.1"/>
    </source>
</evidence>
<dbReference type="PANTHER" id="PTHR42648">
    <property type="entry name" value="TRANSPOSASE, PUTATIVE-RELATED"/>
    <property type="match status" value="1"/>
</dbReference>
<feature type="region of interest" description="Disordered" evidence="23">
    <location>
        <begin position="594"/>
        <end position="616"/>
    </location>
</feature>
<keyword evidence="4" id="KW-0645">Protease</keyword>
<dbReference type="SUPFAM" id="SSF53098">
    <property type="entry name" value="Ribonuclease H-like"/>
    <property type="match status" value="1"/>
</dbReference>
<evidence type="ECO:0000256" key="5">
    <source>
        <dbReference type="ARBA" id="ARBA00022695"/>
    </source>
</evidence>
<keyword evidence="14" id="KW-0694">RNA-binding</keyword>
<proteinExistence type="predicted"/>
<keyword evidence="7" id="KW-0479">Metal-binding</keyword>
<dbReference type="InterPro" id="IPR001584">
    <property type="entry name" value="Integrase_cat-core"/>
</dbReference>
<feature type="region of interest" description="Disordered" evidence="23">
    <location>
        <begin position="110"/>
        <end position="138"/>
    </location>
</feature>
<evidence type="ECO:0000256" key="19">
    <source>
        <dbReference type="ARBA" id="ARBA00023172"/>
    </source>
</evidence>
<dbReference type="InterPro" id="IPR057670">
    <property type="entry name" value="SH3_retrovirus"/>
</dbReference>
<organism evidence="25 26">
    <name type="scientific">Tilletia controversa</name>
    <name type="common">dwarf bunt fungus</name>
    <dbReference type="NCBI Taxonomy" id="13291"/>
    <lineage>
        <taxon>Eukaryota</taxon>
        <taxon>Fungi</taxon>
        <taxon>Dikarya</taxon>
        <taxon>Basidiomycota</taxon>
        <taxon>Ustilaginomycotina</taxon>
        <taxon>Exobasidiomycetes</taxon>
        <taxon>Tilletiales</taxon>
        <taxon>Tilletiaceae</taxon>
        <taxon>Tilletia</taxon>
    </lineage>
</organism>
<dbReference type="GO" id="GO:0003887">
    <property type="term" value="F:DNA-directed DNA polymerase activity"/>
    <property type="evidence" value="ECO:0007669"/>
    <property type="project" value="UniProtKB-KW"/>
</dbReference>
<dbReference type="GO" id="GO:0006310">
    <property type="term" value="P:DNA recombination"/>
    <property type="evidence" value="ECO:0007669"/>
    <property type="project" value="UniProtKB-KW"/>
</dbReference>
<accession>A0A8X7STQ1</accession>
<dbReference type="CDD" id="cd09272">
    <property type="entry name" value="RNase_HI_RT_Ty1"/>
    <property type="match status" value="1"/>
</dbReference>
<feature type="compositionally biased region" description="Low complexity" evidence="23">
    <location>
        <begin position="648"/>
        <end position="676"/>
    </location>
</feature>
<evidence type="ECO:0000256" key="18">
    <source>
        <dbReference type="ARBA" id="ARBA00023113"/>
    </source>
</evidence>
<dbReference type="GO" id="GO:0015074">
    <property type="term" value="P:DNA integration"/>
    <property type="evidence" value="ECO:0007669"/>
    <property type="project" value="UniProtKB-KW"/>
</dbReference>
<dbReference type="GO" id="GO:0004190">
    <property type="term" value="F:aspartic-type endopeptidase activity"/>
    <property type="evidence" value="ECO:0007669"/>
    <property type="project" value="UniProtKB-KW"/>
</dbReference>
<gene>
    <name evidence="25" type="ORF">A4X06_0g7431</name>
</gene>
<evidence type="ECO:0000256" key="9">
    <source>
        <dbReference type="ARBA" id="ARBA00022750"/>
    </source>
</evidence>
<dbReference type="GO" id="GO:0003964">
    <property type="term" value="F:RNA-directed DNA polymerase activity"/>
    <property type="evidence" value="ECO:0007669"/>
    <property type="project" value="UniProtKB-KW"/>
</dbReference>
<dbReference type="PANTHER" id="PTHR42648:SF11">
    <property type="entry name" value="TRANSPOSON TY4-P GAG-POL POLYPROTEIN"/>
    <property type="match status" value="1"/>
</dbReference>
<evidence type="ECO:0000313" key="26">
    <source>
        <dbReference type="Proteomes" id="UP000077684"/>
    </source>
</evidence>
<dbReference type="InterPro" id="IPR054722">
    <property type="entry name" value="PolX-like_BBD"/>
</dbReference>
<dbReference type="PROSITE" id="PS50994">
    <property type="entry name" value="INTEGRASE"/>
    <property type="match status" value="1"/>
</dbReference>
<feature type="region of interest" description="Disordered" evidence="23">
    <location>
        <begin position="157"/>
        <end position="180"/>
    </location>
</feature>
<dbReference type="Pfam" id="PF00665">
    <property type="entry name" value="rve"/>
    <property type="match status" value="1"/>
</dbReference>
<dbReference type="InterPro" id="IPR013103">
    <property type="entry name" value="RVT_2"/>
</dbReference>
<evidence type="ECO:0000256" key="3">
    <source>
        <dbReference type="ARBA" id="ARBA00022612"/>
    </source>
</evidence>
<reference evidence="25" key="2">
    <citation type="journal article" date="2019" name="IMA Fungus">
        <title>Genome sequencing and comparison of five Tilletia species to identify candidate genes for the detection of regulated species infecting wheat.</title>
        <authorList>
            <person name="Nguyen H.D.T."/>
            <person name="Sultana T."/>
            <person name="Kesanakurti P."/>
            <person name="Hambleton S."/>
        </authorList>
    </citation>
    <scope>NUCLEOTIDE SEQUENCE</scope>
    <source>
        <strain evidence="25">DAOMC 236426</strain>
    </source>
</reference>
<sequence length="1251" mass="138650">MADSDTRSVAVASGASLKVAGMGTIELSFPIKGKTETFTLGNALHVPGLAVNLISVPVLQVQDVPVLFTRQGATIYMKHNEIYAQVDSDHKATVIEVPVRGPHTYVVREGAAGSQPSLPRATDAGHLGRDPATDSGVGTTVVAGRVGALSEAGGLASTDEIDVGSGPVTSAGIDTDDNGGLPNGEANVAPGAEGGWADGPTQSGVSVEAIGKHPADVERTVKFTVQVARAKYGKHLLWHRRIAHSGNECLASLAKQGKILDLTESQVRSFGKHLQTCNTCVETKMSRTRFSKKSKSRLKTPNELVLVDIVGQFTELAGFQYFLTVVEAYSRKNWVFLLKSKAEAFPLLRDHCAAMERHKGHKVRTIRSDNGGEFTSNVAKEWAKGKGIKWEYTTPYSSIQNGIAERMNRTIQDKARAMLHAAGTSHEYWPSAMQAASYLVNHLPTKALGGKIPEERWEGQKIDMSHLRVWGCVAWIKIHDQQRSEGKLSARGLRGMFIGYAGDRKAWTILTPSHPTKKVHYSRDVRFDEGTRFVDTVLSEKNPMMPRAHSYEDMLEMEWDNPHIPQVAVIDSDLPSVQEPPLHQEAPAIIPESIGSDTGWQQMDAPRSSTPQPTPMSPSLLDIDFLLSPREILATHLPDETLDIPSMRSVASPSPSAQAPQLRAPDTPAVAPAPATGSNERIGPMTERELRAQLRHIKRFKQPLTPGFQALSVSFQESEQMRLSADGQELEPATYAEARRRSDWEKWNKAMDEQMDALVGMHTWDLVQLPPGRKAIGSRWVYKLKLDEEGKADRWKARLVAQGFTQVAGVDYFETFAPVARLDSLRVILALAAHFGWVIHQVDVVTAYLNGDLEEEVYIRQPPGYEKGGSRRKNMVCKLRLPLYGLKQSGRQWNTKFHDKLIARGYTQCKSEPCVYVRRKGGSISIALIYVDDVLIVAPTEAEVNVEKEWLRATFDVTDGGPLRHFLGLKITRENRKVILSQRSYIKAVLERFNLSFEKPASTPTMDKTPQRAPADYEPSREIIRVFASMIGCLKWIAQTVRPDLMFICGVLSRFQARPMPIHMEAAKRAMRFLRKTAEADLVYQPGTDSIPRLSGFADADFAGDSETSRSTTGFVFYVQGNPVSWASRLQTSVSMSTVEAEYIALAEGLREGLWLRNLLSELGYPAQTPFELHTDNEGTRSIADNPEAHKRTKHIALHYHAVRERVKLGEIAVVRVDTDDNPADVFTKHLPGPKLFDARLKLHVVELEKE</sequence>
<dbReference type="Proteomes" id="UP000077684">
    <property type="component" value="Unassembled WGS sequence"/>
</dbReference>
<dbReference type="Pfam" id="PF07727">
    <property type="entry name" value="RVT_2"/>
    <property type="match status" value="1"/>
</dbReference>
<dbReference type="AlphaFoldDB" id="A0A8X7STQ1"/>
<evidence type="ECO:0000256" key="17">
    <source>
        <dbReference type="ARBA" id="ARBA00022932"/>
    </source>
</evidence>
<dbReference type="GO" id="GO:0005634">
    <property type="term" value="C:nucleus"/>
    <property type="evidence" value="ECO:0007669"/>
    <property type="project" value="UniProtKB-ARBA"/>
</dbReference>
<evidence type="ECO:0000256" key="14">
    <source>
        <dbReference type="ARBA" id="ARBA00022884"/>
    </source>
</evidence>
<keyword evidence="11" id="KW-0378">Hydrolase</keyword>
<dbReference type="InterPro" id="IPR039537">
    <property type="entry name" value="Retrotran_Ty1/copia-like"/>
</dbReference>
<evidence type="ECO:0000256" key="2">
    <source>
        <dbReference type="ARBA" id="ARBA00022578"/>
    </source>
</evidence>
<dbReference type="GO" id="GO:0032196">
    <property type="term" value="P:transposition"/>
    <property type="evidence" value="ECO:0007669"/>
    <property type="project" value="UniProtKB-KW"/>
</dbReference>
<evidence type="ECO:0000256" key="15">
    <source>
        <dbReference type="ARBA" id="ARBA00022908"/>
    </source>
</evidence>
<keyword evidence="26" id="KW-1185">Reference proteome</keyword>
<evidence type="ECO:0000256" key="20">
    <source>
        <dbReference type="ARBA" id="ARBA00023268"/>
    </source>
</evidence>
<dbReference type="GO" id="GO:0004519">
    <property type="term" value="F:endonuclease activity"/>
    <property type="evidence" value="ECO:0007669"/>
    <property type="project" value="UniProtKB-KW"/>
</dbReference>
<reference evidence="25" key="1">
    <citation type="submission" date="2016-04" db="EMBL/GenBank/DDBJ databases">
        <authorList>
            <person name="Nguyen H.D."/>
            <person name="Samba Siva P."/>
            <person name="Cullis J."/>
            <person name="Levesque C.A."/>
            <person name="Hambleton S."/>
        </authorList>
    </citation>
    <scope>NUCLEOTIDE SEQUENCE</scope>
    <source>
        <strain evidence="25">DAOMC 236426</strain>
    </source>
</reference>
<evidence type="ECO:0000256" key="6">
    <source>
        <dbReference type="ARBA" id="ARBA00022722"/>
    </source>
</evidence>
<keyword evidence="6" id="KW-0540">Nuclease</keyword>
<keyword evidence="13" id="KW-0460">Magnesium</keyword>
<dbReference type="InterPro" id="IPR043502">
    <property type="entry name" value="DNA/RNA_pol_sf"/>
</dbReference>
<keyword evidence="15" id="KW-0229">DNA integration</keyword>
<evidence type="ECO:0000256" key="12">
    <source>
        <dbReference type="ARBA" id="ARBA00022840"/>
    </source>
</evidence>
<keyword evidence="9" id="KW-0064">Aspartyl protease</keyword>
<dbReference type="Gene3D" id="3.30.420.10">
    <property type="entry name" value="Ribonuclease H-like superfamily/Ribonuclease H"/>
    <property type="match status" value="1"/>
</dbReference>
<keyword evidence="2" id="KW-0815">Transposition</keyword>
<dbReference type="InterPro" id="IPR036397">
    <property type="entry name" value="RNaseH_sf"/>
</dbReference>
<keyword evidence="17" id="KW-0239">DNA-directed DNA polymerase</keyword>
<keyword evidence="17" id="KW-0808">Transferase</keyword>
<dbReference type="GO" id="GO:0006508">
    <property type="term" value="P:proteolysis"/>
    <property type="evidence" value="ECO:0007669"/>
    <property type="project" value="UniProtKB-KW"/>
</dbReference>
<evidence type="ECO:0000256" key="13">
    <source>
        <dbReference type="ARBA" id="ARBA00022842"/>
    </source>
</evidence>
<evidence type="ECO:0000256" key="7">
    <source>
        <dbReference type="ARBA" id="ARBA00022723"/>
    </source>
</evidence>
<comment type="caution">
    <text evidence="25">The sequence shown here is derived from an EMBL/GenBank/DDBJ whole genome shotgun (WGS) entry which is preliminary data.</text>
</comment>
<evidence type="ECO:0000256" key="23">
    <source>
        <dbReference type="SAM" id="MobiDB-lite"/>
    </source>
</evidence>
<comment type="catalytic activity">
    <reaction evidence="22">
        <text>DNA(n) + a 2'-deoxyribonucleoside 5'-triphosphate = DNA(n+1) + diphosphate</text>
        <dbReference type="Rhea" id="RHEA:22508"/>
        <dbReference type="Rhea" id="RHEA-COMP:17339"/>
        <dbReference type="Rhea" id="RHEA-COMP:17340"/>
        <dbReference type="ChEBI" id="CHEBI:33019"/>
        <dbReference type="ChEBI" id="CHEBI:61560"/>
        <dbReference type="ChEBI" id="CHEBI:173112"/>
        <dbReference type="EC" id="2.7.7.7"/>
    </reaction>
</comment>
<name>A0A8X7STQ1_9BASI</name>
<dbReference type="GO" id="GO:0003723">
    <property type="term" value="F:RNA binding"/>
    <property type="evidence" value="ECO:0007669"/>
    <property type="project" value="UniProtKB-KW"/>
</dbReference>
<keyword evidence="16" id="KW-0695">RNA-directed DNA polymerase</keyword>
<dbReference type="Pfam" id="PF25597">
    <property type="entry name" value="SH3_retrovirus"/>
    <property type="match status" value="1"/>
</dbReference>
<evidence type="ECO:0000256" key="22">
    <source>
        <dbReference type="ARBA" id="ARBA00049244"/>
    </source>
</evidence>
<dbReference type="GO" id="GO:0005524">
    <property type="term" value="F:ATP binding"/>
    <property type="evidence" value="ECO:0007669"/>
    <property type="project" value="UniProtKB-KW"/>
</dbReference>
<protein>
    <recommendedName>
        <fullName evidence="24">Integrase catalytic domain-containing protein</fullName>
    </recommendedName>
</protein>
<dbReference type="EMBL" id="LWDE02001297">
    <property type="protein sequence ID" value="KAE8241699.1"/>
    <property type="molecule type" value="Genomic_DNA"/>
</dbReference>
<dbReference type="SUPFAM" id="SSF56672">
    <property type="entry name" value="DNA/RNA polymerases"/>
    <property type="match status" value="1"/>
</dbReference>
<dbReference type="GO" id="GO:0046872">
    <property type="term" value="F:metal ion binding"/>
    <property type="evidence" value="ECO:0007669"/>
    <property type="project" value="UniProtKB-KW"/>
</dbReference>